<reference evidence="2 3" key="1">
    <citation type="submission" date="2018-11" db="EMBL/GenBank/DDBJ databases">
        <authorList>
            <consortium name="Pathogen Informatics"/>
        </authorList>
    </citation>
    <scope>NUCLEOTIDE SEQUENCE [LARGE SCALE GENOMIC DNA]</scope>
    <source>
        <strain>Denwood</strain>
        <strain evidence="3">Zambia</strain>
    </source>
</reference>
<dbReference type="InterPro" id="IPR050512">
    <property type="entry name" value="Sulf_AdTrans/APS_kinase"/>
</dbReference>
<dbReference type="SUPFAM" id="SSF52540">
    <property type="entry name" value="P-loop containing nucleoside triphosphate hydrolases"/>
    <property type="match status" value="1"/>
</dbReference>
<dbReference type="STRING" id="31246.A0A183NP07"/>
<dbReference type="AlphaFoldDB" id="A0A183NP07"/>
<feature type="domain" description="APS kinase" evidence="1">
    <location>
        <begin position="6"/>
        <end position="59"/>
    </location>
</feature>
<accession>A0A183NP07</accession>
<dbReference type="GO" id="GO:0004781">
    <property type="term" value="F:sulfate adenylyltransferase (ATP) activity"/>
    <property type="evidence" value="ECO:0007669"/>
    <property type="project" value="TreeGrafter"/>
</dbReference>
<dbReference type="PANTHER" id="PTHR42700">
    <property type="entry name" value="SULFATE ADENYLYLTRANSFERASE"/>
    <property type="match status" value="1"/>
</dbReference>
<dbReference type="GO" id="GO:0005737">
    <property type="term" value="C:cytoplasm"/>
    <property type="evidence" value="ECO:0007669"/>
    <property type="project" value="TreeGrafter"/>
</dbReference>
<dbReference type="Gene3D" id="3.40.50.300">
    <property type="entry name" value="P-loop containing nucleotide triphosphate hydrolases"/>
    <property type="match status" value="1"/>
</dbReference>
<dbReference type="InterPro" id="IPR027417">
    <property type="entry name" value="P-loop_NTPase"/>
</dbReference>
<name>A0A183NP07_9TREM</name>
<proteinExistence type="predicted"/>
<organism evidence="2 3">
    <name type="scientific">Schistosoma mattheei</name>
    <dbReference type="NCBI Taxonomy" id="31246"/>
    <lineage>
        <taxon>Eukaryota</taxon>
        <taxon>Metazoa</taxon>
        <taxon>Spiralia</taxon>
        <taxon>Lophotrochozoa</taxon>
        <taxon>Platyhelminthes</taxon>
        <taxon>Trematoda</taxon>
        <taxon>Digenea</taxon>
        <taxon>Strigeidida</taxon>
        <taxon>Schistosomatoidea</taxon>
        <taxon>Schistosomatidae</taxon>
        <taxon>Schistosoma</taxon>
    </lineage>
</organism>
<gene>
    <name evidence="2" type="ORF">SMTD_LOCUS3843</name>
</gene>
<dbReference type="GO" id="GO:0010134">
    <property type="term" value="P:sulfate assimilation via adenylyl sulfate reduction"/>
    <property type="evidence" value="ECO:0007669"/>
    <property type="project" value="TreeGrafter"/>
</dbReference>
<dbReference type="Pfam" id="PF01583">
    <property type="entry name" value="APS_kinase"/>
    <property type="match status" value="1"/>
</dbReference>
<dbReference type="PANTHER" id="PTHR42700:SF1">
    <property type="entry name" value="SULFATE ADENYLYLTRANSFERASE"/>
    <property type="match status" value="1"/>
</dbReference>
<protein>
    <recommendedName>
        <fullName evidence="1">APS kinase domain-containing protein</fullName>
    </recommendedName>
</protein>
<keyword evidence="3" id="KW-1185">Reference proteome</keyword>
<dbReference type="EMBL" id="UZAL01008255">
    <property type="protein sequence ID" value="VDO99792.1"/>
    <property type="molecule type" value="Genomic_DNA"/>
</dbReference>
<dbReference type="InterPro" id="IPR059117">
    <property type="entry name" value="APS_kinase_dom"/>
</dbReference>
<dbReference type="GO" id="GO:0019379">
    <property type="term" value="P:sulfate assimilation, phosphoadenylyl sulfate reduction by phosphoadenylyl-sulfate reductase (thioredoxin)"/>
    <property type="evidence" value="ECO:0007669"/>
    <property type="project" value="TreeGrafter"/>
</dbReference>
<evidence type="ECO:0000313" key="3">
    <source>
        <dbReference type="Proteomes" id="UP000269396"/>
    </source>
</evidence>
<sequence length="100" mass="11398">MLHSQNNLPFFEVFLATPIEVCERRDVKGLYKRARAGQIKNFTGISAIYENPTNPDLILNTELYSVQECVSKCVQMLATAVSDISIFCKETMTLYLIILY</sequence>
<evidence type="ECO:0000313" key="2">
    <source>
        <dbReference type="EMBL" id="VDO99792.1"/>
    </source>
</evidence>
<evidence type="ECO:0000259" key="1">
    <source>
        <dbReference type="Pfam" id="PF01583"/>
    </source>
</evidence>
<dbReference type="Proteomes" id="UP000269396">
    <property type="component" value="Unassembled WGS sequence"/>
</dbReference>